<protein>
    <submittedName>
        <fullName evidence="3">Uncharacterized protein</fullName>
    </submittedName>
</protein>
<keyword evidence="4" id="KW-1185">Reference proteome</keyword>
<organism evidence="3 4">
    <name type="scientific">Candidula unifasciata</name>
    <dbReference type="NCBI Taxonomy" id="100452"/>
    <lineage>
        <taxon>Eukaryota</taxon>
        <taxon>Metazoa</taxon>
        <taxon>Spiralia</taxon>
        <taxon>Lophotrochozoa</taxon>
        <taxon>Mollusca</taxon>
        <taxon>Gastropoda</taxon>
        <taxon>Heterobranchia</taxon>
        <taxon>Euthyneura</taxon>
        <taxon>Panpulmonata</taxon>
        <taxon>Eupulmonata</taxon>
        <taxon>Stylommatophora</taxon>
        <taxon>Helicina</taxon>
        <taxon>Helicoidea</taxon>
        <taxon>Geomitridae</taxon>
        <taxon>Candidula</taxon>
    </lineage>
</organism>
<feature type="region of interest" description="Disordered" evidence="2">
    <location>
        <begin position="1"/>
        <end position="35"/>
    </location>
</feature>
<accession>A0A8S3ZGS3</accession>
<evidence type="ECO:0000313" key="4">
    <source>
        <dbReference type="Proteomes" id="UP000678393"/>
    </source>
</evidence>
<gene>
    <name evidence="3" type="ORF">CUNI_LOCUS12906</name>
</gene>
<evidence type="ECO:0000313" key="3">
    <source>
        <dbReference type="EMBL" id="CAG5127348.1"/>
    </source>
</evidence>
<sequence length="128" mass="14561">IYQLKLNPKGDEQRVRATLNKPSKNSNSKSEYSLHREKMKATLEENHRLRRHLEQKASELENLIEQLGDDVIKDEVDLHTALLHKKKLALKYVDGSPGKVSVKCKFNGGQKTYYPPPPSYPAVPAINV</sequence>
<feature type="coiled-coil region" evidence="1">
    <location>
        <begin position="36"/>
        <end position="70"/>
    </location>
</feature>
<proteinExistence type="predicted"/>
<feature type="non-terminal residue" evidence="3">
    <location>
        <position position="1"/>
    </location>
</feature>
<comment type="caution">
    <text evidence="3">The sequence shown here is derived from an EMBL/GenBank/DDBJ whole genome shotgun (WGS) entry which is preliminary data.</text>
</comment>
<evidence type="ECO:0000256" key="2">
    <source>
        <dbReference type="SAM" id="MobiDB-lite"/>
    </source>
</evidence>
<name>A0A8S3ZGS3_9EUPU</name>
<keyword evidence="1" id="KW-0175">Coiled coil</keyword>
<dbReference type="AlphaFoldDB" id="A0A8S3ZGS3"/>
<reference evidence="3" key="1">
    <citation type="submission" date="2021-04" db="EMBL/GenBank/DDBJ databases">
        <authorList>
            <consortium name="Molecular Ecology Group"/>
        </authorList>
    </citation>
    <scope>NUCLEOTIDE SEQUENCE</scope>
</reference>
<dbReference type="Proteomes" id="UP000678393">
    <property type="component" value="Unassembled WGS sequence"/>
</dbReference>
<dbReference type="EMBL" id="CAJHNH020002659">
    <property type="protein sequence ID" value="CAG5127348.1"/>
    <property type="molecule type" value="Genomic_DNA"/>
</dbReference>
<feature type="compositionally biased region" description="Low complexity" evidence="2">
    <location>
        <begin position="20"/>
        <end position="30"/>
    </location>
</feature>
<evidence type="ECO:0000256" key="1">
    <source>
        <dbReference type="SAM" id="Coils"/>
    </source>
</evidence>